<dbReference type="Gene3D" id="1.10.150.110">
    <property type="entry name" value="DNA polymerase beta, N-terminal domain-like"/>
    <property type="match status" value="1"/>
</dbReference>
<dbReference type="GO" id="GO:0005829">
    <property type="term" value="C:cytosol"/>
    <property type="evidence" value="ECO:0007669"/>
    <property type="project" value="TreeGrafter"/>
</dbReference>
<dbReference type="InterPro" id="IPR002054">
    <property type="entry name" value="DNA-dir_DNA_pol_X"/>
</dbReference>
<dbReference type="InterPro" id="IPR010996">
    <property type="entry name" value="HHH_MUS81"/>
</dbReference>
<reference evidence="3 4" key="1">
    <citation type="submission" date="2018-06" db="EMBL/GenBank/DDBJ databases">
        <title>Genomic Encyclopedia of Type Strains, Phase IV (KMG-IV): sequencing the most valuable type-strain genomes for metagenomic binning, comparative biology and taxonomic classification.</title>
        <authorList>
            <person name="Goeker M."/>
        </authorList>
    </citation>
    <scope>NUCLEOTIDE SEQUENCE [LARGE SCALE GENOMIC DNA]</scope>
    <source>
        <strain evidence="3 4">DSM 18048</strain>
    </source>
</reference>
<dbReference type="FunFam" id="3.20.20.140:FF:000047">
    <property type="entry name" value="PHP domain-containing protein"/>
    <property type="match status" value="1"/>
</dbReference>
<feature type="domain" description="Polymerase/histidinol phosphatase N-terminal" evidence="1">
    <location>
        <begin position="325"/>
        <end position="404"/>
    </location>
</feature>
<dbReference type="SUPFAM" id="SSF81301">
    <property type="entry name" value="Nucleotidyltransferase"/>
    <property type="match status" value="1"/>
</dbReference>
<dbReference type="InterPro" id="IPR047967">
    <property type="entry name" value="PolX_PHP"/>
</dbReference>
<dbReference type="Gene3D" id="3.20.20.140">
    <property type="entry name" value="Metal-dependent hydrolases"/>
    <property type="match status" value="1"/>
</dbReference>
<dbReference type="Gene3D" id="3.30.460.10">
    <property type="entry name" value="Beta Polymerase, domain 2"/>
    <property type="match status" value="1"/>
</dbReference>
<dbReference type="SUPFAM" id="SSF89550">
    <property type="entry name" value="PHP domain-like"/>
    <property type="match status" value="1"/>
</dbReference>
<dbReference type="PANTHER" id="PTHR36928:SF1">
    <property type="entry name" value="PHOSPHATASE YCDX-RELATED"/>
    <property type="match status" value="1"/>
</dbReference>
<dbReference type="InterPro" id="IPR022311">
    <property type="entry name" value="PolX-like"/>
</dbReference>
<accession>A0A318S343</accession>
<dbReference type="SUPFAM" id="SSF158702">
    <property type="entry name" value="Sec63 N-terminal domain-like"/>
    <property type="match status" value="1"/>
</dbReference>
<name>A0A318S343_9DEIO</name>
<gene>
    <name evidence="3" type="ORF">DES52_11193</name>
</gene>
<dbReference type="InterPro" id="IPR027421">
    <property type="entry name" value="DNA_pol_lamdba_lyase_dom_sf"/>
</dbReference>
<dbReference type="Gene3D" id="3.30.210.10">
    <property type="entry name" value="DNA polymerase, thumb domain"/>
    <property type="match status" value="1"/>
</dbReference>
<dbReference type="OrthoDB" id="9808747at2"/>
<dbReference type="InterPro" id="IPR043519">
    <property type="entry name" value="NT_sf"/>
</dbReference>
<dbReference type="PIRSF" id="PIRSF005047">
    <property type="entry name" value="UCP005047_YshC"/>
    <property type="match status" value="1"/>
</dbReference>
<dbReference type="GO" id="GO:0003677">
    <property type="term" value="F:DNA binding"/>
    <property type="evidence" value="ECO:0007669"/>
    <property type="project" value="InterPro"/>
</dbReference>
<dbReference type="InterPro" id="IPR016195">
    <property type="entry name" value="Pol/histidinol_Pase-like"/>
</dbReference>
<dbReference type="PANTHER" id="PTHR36928">
    <property type="entry name" value="PHOSPHATASE YCDX-RELATED"/>
    <property type="match status" value="1"/>
</dbReference>
<dbReference type="AlphaFoldDB" id="A0A318S343"/>
<organism evidence="3 4">
    <name type="scientific">Deinococcus yavapaiensis KR-236</name>
    <dbReference type="NCBI Taxonomy" id="694435"/>
    <lineage>
        <taxon>Bacteria</taxon>
        <taxon>Thermotogati</taxon>
        <taxon>Deinococcota</taxon>
        <taxon>Deinococci</taxon>
        <taxon>Deinococcales</taxon>
        <taxon>Deinococcaceae</taxon>
        <taxon>Deinococcus</taxon>
    </lineage>
</organism>
<dbReference type="EMBL" id="QJSX01000011">
    <property type="protein sequence ID" value="PYE52921.1"/>
    <property type="molecule type" value="Genomic_DNA"/>
</dbReference>
<evidence type="ECO:0000259" key="2">
    <source>
        <dbReference type="SMART" id="SM00483"/>
    </source>
</evidence>
<dbReference type="InterPro" id="IPR003141">
    <property type="entry name" value="Pol/His_phosphatase_N"/>
</dbReference>
<evidence type="ECO:0000259" key="1">
    <source>
        <dbReference type="SMART" id="SM00481"/>
    </source>
</evidence>
<dbReference type="GO" id="GO:0008270">
    <property type="term" value="F:zinc ion binding"/>
    <property type="evidence" value="ECO:0007669"/>
    <property type="project" value="TreeGrafter"/>
</dbReference>
<proteinExistence type="predicted"/>
<dbReference type="GO" id="GO:0042578">
    <property type="term" value="F:phosphoric ester hydrolase activity"/>
    <property type="evidence" value="ECO:0007669"/>
    <property type="project" value="TreeGrafter"/>
</dbReference>
<keyword evidence="4" id="KW-1185">Reference proteome</keyword>
<dbReference type="InterPro" id="IPR050243">
    <property type="entry name" value="PHP_phosphatase"/>
</dbReference>
<feature type="domain" description="DNA-directed DNA polymerase X" evidence="2">
    <location>
        <begin position="1"/>
        <end position="302"/>
    </location>
</feature>
<dbReference type="Pfam" id="PF14716">
    <property type="entry name" value="HHH_8"/>
    <property type="match status" value="1"/>
</dbReference>
<dbReference type="RefSeq" id="WP_110887495.1">
    <property type="nucleotide sequence ID" value="NZ_QJSX01000011.1"/>
</dbReference>
<dbReference type="Proteomes" id="UP000248326">
    <property type="component" value="Unassembled WGS sequence"/>
</dbReference>
<protein>
    <submittedName>
        <fullName evidence="3">DNA polymerase (Family 10)</fullName>
    </submittedName>
</protein>
<dbReference type="Pfam" id="PF14520">
    <property type="entry name" value="HHH_5"/>
    <property type="match status" value="1"/>
</dbReference>
<dbReference type="SMART" id="SM00481">
    <property type="entry name" value="POLIIIAc"/>
    <property type="match status" value="1"/>
</dbReference>
<evidence type="ECO:0000313" key="4">
    <source>
        <dbReference type="Proteomes" id="UP000248326"/>
    </source>
</evidence>
<sequence>MDKKSVVNVLKATADLLELLGEDGFRVSAYRAAARSFEAIEDFDDVAARGFRGVPKVGATLGAELRTFAQTGALPTFEDAAAQVPPGVLSLFRVRGLGPKKIGALWSAGIDSLEVLREACLDGRVAALKGFGAKSQASILESVEFALRVAGRQHLSTAVSVAEKLCQVLEAFEPRFAGGLRRGMESVESVDLTVTARREEVEAALKPLVANLAHSDATPVWSGDVNGVPIEVGYAARSARGAIDLVQTGGAYRDLAVGRAEELGLSLTGAGLKRGLDVFDTPTERDVVARLDLDFVPPPYREVEHAGVSGLPSEEALVGVSDVLGLLHTHSTWSDGASSVRDMAAETRRLYGADAYLGTGDHSRGAAYANGMSVDRLLAQIAEVRALQAEGFKILAGAEVDILEDGSLDYPDDVLERLDYVVASVHSLFQMSRERQTERLVRAVSHPLVTILGHPTGRLLLRRPSYDVDLDAVMSAASERGTVIEINANAYRLDLDWREALKWRGRVKFAINTDAHVPSGLRDVRFGVMVARKAGLTRDDVVNCLSYEDFASFAKRKRSGA</sequence>
<dbReference type="SUPFAM" id="SSF47802">
    <property type="entry name" value="DNA polymerase beta, N-terminal domain-like"/>
    <property type="match status" value="1"/>
</dbReference>
<dbReference type="Gene3D" id="1.10.150.20">
    <property type="entry name" value="5' to 3' exonuclease, C-terminal subdomain"/>
    <property type="match status" value="1"/>
</dbReference>
<evidence type="ECO:0000313" key="3">
    <source>
        <dbReference type="EMBL" id="PYE52921.1"/>
    </source>
</evidence>
<dbReference type="SMART" id="SM00483">
    <property type="entry name" value="POLXc"/>
    <property type="match status" value="1"/>
</dbReference>
<dbReference type="InterPro" id="IPR037160">
    <property type="entry name" value="DNA_Pol_thumb_sf"/>
</dbReference>
<comment type="caution">
    <text evidence="3">The sequence shown here is derived from an EMBL/GenBank/DDBJ whole genome shotgun (WGS) entry which is preliminary data.</text>
</comment>
<dbReference type="GO" id="GO:0003887">
    <property type="term" value="F:DNA-directed DNA polymerase activity"/>
    <property type="evidence" value="ECO:0007669"/>
    <property type="project" value="InterPro"/>
</dbReference>
<dbReference type="CDD" id="cd07436">
    <property type="entry name" value="PHP_PolX"/>
    <property type="match status" value="1"/>
</dbReference>